<dbReference type="Pfam" id="PF17917">
    <property type="entry name" value="RT_RNaseH"/>
    <property type="match status" value="1"/>
</dbReference>
<dbReference type="AlphaFoldDB" id="A0A438C5T5"/>
<dbReference type="GO" id="GO:0003964">
    <property type="term" value="F:RNA-directed DNA polymerase activity"/>
    <property type="evidence" value="ECO:0007669"/>
    <property type="project" value="UniProtKB-KW"/>
</dbReference>
<dbReference type="InterPro" id="IPR041373">
    <property type="entry name" value="RT_RNaseH"/>
</dbReference>
<reference evidence="9 10" key="1">
    <citation type="journal article" date="2018" name="PLoS Genet.">
        <title>Population sequencing reveals clonal diversity and ancestral inbreeding in the grapevine cultivar Chardonnay.</title>
        <authorList>
            <person name="Roach M.J."/>
            <person name="Johnson D.L."/>
            <person name="Bohlmann J."/>
            <person name="van Vuuren H.J."/>
            <person name="Jones S.J."/>
            <person name="Pretorius I.S."/>
            <person name="Schmidt S.A."/>
            <person name="Borneman A.R."/>
        </authorList>
    </citation>
    <scope>NUCLEOTIDE SEQUENCE [LARGE SCALE GENOMIC DNA]</scope>
    <source>
        <strain evidence="10">cv. Chardonnay</strain>
        <tissue evidence="9">Leaf</tissue>
    </source>
</reference>
<dbReference type="SUPFAM" id="SSF56672">
    <property type="entry name" value="DNA/RNA polymerases"/>
    <property type="match status" value="1"/>
</dbReference>
<dbReference type="Pfam" id="PF17921">
    <property type="entry name" value="Integrase_H2C2"/>
    <property type="match status" value="1"/>
</dbReference>
<keyword evidence="5" id="KW-0378">Hydrolase</keyword>
<gene>
    <name evidence="9" type="primary">TY3B-I_359</name>
    <name evidence="9" type="ORF">CK203_116032</name>
</gene>
<keyword evidence="4" id="KW-0255">Endonuclease</keyword>
<evidence type="ECO:0000256" key="5">
    <source>
        <dbReference type="ARBA" id="ARBA00022801"/>
    </source>
</evidence>
<evidence type="ECO:0000256" key="3">
    <source>
        <dbReference type="ARBA" id="ARBA00022722"/>
    </source>
</evidence>
<name>A0A438C5T5_VITVI</name>
<dbReference type="PANTHER" id="PTHR35046">
    <property type="entry name" value="ZINC KNUCKLE (CCHC-TYPE) FAMILY PROTEIN"/>
    <property type="match status" value="1"/>
</dbReference>
<evidence type="ECO:0000259" key="7">
    <source>
        <dbReference type="Pfam" id="PF17917"/>
    </source>
</evidence>
<protein>
    <submittedName>
        <fullName evidence="9">Transposon Ty3-I Gag-Pol polyprotein</fullName>
    </submittedName>
</protein>
<evidence type="ECO:0000259" key="8">
    <source>
        <dbReference type="Pfam" id="PF17921"/>
    </source>
</evidence>
<dbReference type="InterPro" id="IPR041588">
    <property type="entry name" value="Integrase_H2C2"/>
</dbReference>
<feature type="domain" description="Reverse transcriptase RNase H-like" evidence="7">
    <location>
        <begin position="37"/>
        <end position="114"/>
    </location>
</feature>
<dbReference type="EMBL" id="QGNW01002538">
    <property type="protein sequence ID" value="RVW18276.1"/>
    <property type="molecule type" value="Genomic_DNA"/>
</dbReference>
<evidence type="ECO:0000256" key="4">
    <source>
        <dbReference type="ARBA" id="ARBA00022759"/>
    </source>
</evidence>
<dbReference type="CDD" id="cd09274">
    <property type="entry name" value="RNase_HI_RT_Ty3"/>
    <property type="match status" value="1"/>
</dbReference>
<comment type="caution">
    <text evidence="9">The sequence shown here is derived from an EMBL/GenBank/DDBJ whole genome shotgun (WGS) entry which is preliminary data.</text>
</comment>
<feature type="domain" description="Integrase zinc-binding" evidence="8">
    <location>
        <begin position="179"/>
        <end position="233"/>
    </location>
</feature>
<proteinExistence type="predicted"/>
<dbReference type="PANTHER" id="PTHR35046:SF9">
    <property type="entry name" value="RNA-DIRECTED DNA POLYMERASE"/>
    <property type="match status" value="1"/>
</dbReference>
<dbReference type="InterPro" id="IPR043502">
    <property type="entry name" value="DNA/RNA_pol_sf"/>
</dbReference>
<sequence length="296" mass="34515">MDNVVFLGYVFSTKGIEVDEENVKAIKEWPTPKLITEEKRPIAYFSEKLNGATLNYPTYDKELYTLVRALETWQHYLWPKEFVIHSDHESLKHLKGQGKFNRRHAKWVEFIETFPYVIKYKQGKENIVAGALGFEYVKELYANDDAFASVYGECEKTSFGKFYRLDGYLFRENRLCVPNSSMHELLVHEAHGGGLMGHFGVRKTLDVLHEYFFWPKMKCDVERACARCITCREIGTHIGMKIHVSVLWKWFMTLSLDILFILDRGPWVKVPKALEEDTQMWVYGVGPALGYESKKT</sequence>
<keyword evidence="3" id="KW-0540">Nuclease</keyword>
<evidence type="ECO:0000256" key="1">
    <source>
        <dbReference type="ARBA" id="ARBA00022679"/>
    </source>
</evidence>
<organism evidence="9 10">
    <name type="scientific">Vitis vinifera</name>
    <name type="common">Grape</name>
    <dbReference type="NCBI Taxonomy" id="29760"/>
    <lineage>
        <taxon>Eukaryota</taxon>
        <taxon>Viridiplantae</taxon>
        <taxon>Streptophyta</taxon>
        <taxon>Embryophyta</taxon>
        <taxon>Tracheophyta</taxon>
        <taxon>Spermatophyta</taxon>
        <taxon>Magnoliopsida</taxon>
        <taxon>eudicotyledons</taxon>
        <taxon>Gunneridae</taxon>
        <taxon>Pentapetalae</taxon>
        <taxon>rosids</taxon>
        <taxon>Vitales</taxon>
        <taxon>Vitaceae</taxon>
        <taxon>Viteae</taxon>
        <taxon>Vitis</taxon>
    </lineage>
</organism>
<keyword evidence="1" id="KW-0808">Transferase</keyword>
<evidence type="ECO:0000256" key="2">
    <source>
        <dbReference type="ARBA" id="ARBA00022695"/>
    </source>
</evidence>
<keyword evidence="6" id="KW-0695">RNA-directed DNA polymerase</keyword>
<dbReference type="GO" id="GO:0004519">
    <property type="term" value="F:endonuclease activity"/>
    <property type="evidence" value="ECO:0007669"/>
    <property type="project" value="UniProtKB-KW"/>
</dbReference>
<keyword evidence="2" id="KW-0548">Nucleotidyltransferase</keyword>
<dbReference type="GO" id="GO:0016787">
    <property type="term" value="F:hydrolase activity"/>
    <property type="evidence" value="ECO:0007669"/>
    <property type="project" value="UniProtKB-KW"/>
</dbReference>
<evidence type="ECO:0000256" key="6">
    <source>
        <dbReference type="ARBA" id="ARBA00022918"/>
    </source>
</evidence>
<evidence type="ECO:0000313" key="10">
    <source>
        <dbReference type="Proteomes" id="UP000288805"/>
    </source>
</evidence>
<dbReference type="Gene3D" id="1.10.340.70">
    <property type="match status" value="1"/>
</dbReference>
<dbReference type="Proteomes" id="UP000288805">
    <property type="component" value="Unassembled WGS sequence"/>
</dbReference>
<accession>A0A438C5T5</accession>
<evidence type="ECO:0000313" key="9">
    <source>
        <dbReference type="EMBL" id="RVW18276.1"/>
    </source>
</evidence>
<dbReference type="FunFam" id="1.10.340.70:FF:000001">
    <property type="entry name" value="Retrovirus-related Pol polyprotein from transposon gypsy-like Protein"/>
    <property type="match status" value="1"/>
</dbReference>